<name>I4DC29_DESAJ</name>
<keyword evidence="7" id="KW-0411">Iron-sulfur</keyword>
<gene>
    <name evidence="9" type="ordered locus">Desaci_4512</name>
</gene>
<evidence type="ECO:0000256" key="7">
    <source>
        <dbReference type="ARBA" id="ARBA00023014"/>
    </source>
</evidence>
<dbReference type="eggNOG" id="COG1139">
    <property type="taxonomic scope" value="Bacteria"/>
</dbReference>
<dbReference type="InterPro" id="IPR017900">
    <property type="entry name" value="4Fe4S_Fe_S_CS"/>
</dbReference>
<dbReference type="GO" id="GO:0006089">
    <property type="term" value="P:lactate metabolic process"/>
    <property type="evidence" value="ECO:0007669"/>
    <property type="project" value="InterPro"/>
</dbReference>
<dbReference type="InterPro" id="IPR004452">
    <property type="entry name" value="LutB/LldF"/>
</dbReference>
<evidence type="ECO:0000256" key="4">
    <source>
        <dbReference type="ARBA" id="ARBA00022737"/>
    </source>
</evidence>
<keyword evidence="6" id="KW-0408">Iron</keyword>
<dbReference type="PROSITE" id="PS00198">
    <property type="entry name" value="4FE4S_FER_1"/>
    <property type="match status" value="1"/>
</dbReference>
<dbReference type="InterPro" id="IPR004017">
    <property type="entry name" value="Cys_rich_dom"/>
</dbReference>
<dbReference type="InterPro" id="IPR024185">
    <property type="entry name" value="FTHF_cligase-like_sf"/>
</dbReference>
<dbReference type="HOGENOM" id="CLU_023081_5_0_9"/>
<keyword evidence="2" id="KW-0004">4Fe-4S</keyword>
<accession>I4DC29</accession>
<evidence type="ECO:0000313" key="10">
    <source>
        <dbReference type="Proteomes" id="UP000002892"/>
    </source>
</evidence>
<dbReference type="SUPFAM" id="SSF46548">
    <property type="entry name" value="alpha-helical ferredoxin"/>
    <property type="match status" value="1"/>
</dbReference>
<evidence type="ECO:0000256" key="2">
    <source>
        <dbReference type="ARBA" id="ARBA00022485"/>
    </source>
</evidence>
<keyword evidence="5" id="KW-0249">Electron transport</keyword>
<dbReference type="InterPro" id="IPR037171">
    <property type="entry name" value="NagB/RpiA_transferase-like"/>
</dbReference>
<reference evidence="9 10" key="1">
    <citation type="journal article" date="2012" name="J. Bacteriol.">
        <title>Complete genome sequences of Desulfosporosinus orientis DSM765T, Desulfosporosinus youngiae DSM17734T, Desulfosporosinus meridiei DSM13257T, and Desulfosporosinus acidiphilus DSM22704T.</title>
        <authorList>
            <person name="Pester M."/>
            <person name="Brambilla E."/>
            <person name="Alazard D."/>
            <person name="Rattei T."/>
            <person name="Weinmaier T."/>
            <person name="Han J."/>
            <person name="Lucas S."/>
            <person name="Lapidus A."/>
            <person name="Cheng J.F."/>
            <person name="Goodwin L."/>
            <person name="Pitluck S."/>
            <person name="Peters L."/>
            <person name="Ovchinnikova G."/>
            <person name="Teshima H."/>
            <person name="Detter J.C."/>
            <person name="Han C.S."/>
            <person name="Tapia R."/>
            <person name="Land M.L."/>
            <person name="Hauser L."/>
            <person name="Kyrpides N.C."/>
            <person name="Ivanova N.N."/>
            <person name="Pagani I."/>
            <person name="Huntmann M."/>
            <person name="Wei C.L."/>
            <person name="Davenport K.W."/>
            <person name="Daligault H."/>
            <person name="Chain P.S."/>
            <person name="Chen A."/>
            <person name="Mavromatis K."/>
            <person name="Markowitz V."/>
            <person name="Szeto E."/>
            <person name="Mikhailova N."/>
            <person name="Pati A."/>
            <person name="Wagner M."/>
            <person name="Woyke T."/>
            <person name="Ollivier B."/>
            <person name="Klenk H.P."/>
            <person name="Spring S."/>
            <person name="Loy A."/>
        </authorList>
    </citation>
    <scope>NUCLEOTIDE SEQUENCE [LARGE SCALE GENOMIC DNA]</scope>
    <source>
        <strain evidence="10">DSM 22704 / JCM 16185 / SJ4</strain>
    </source>
</reference>
<feature type="domain" description="4Fe-4S ferredoxin-type" evidence="8">
    <location>
        <begin position="350"/>
        <end position="380"/>
    </location>
</feature>
<dbReference type="Gene3D" id="3.40.50.10420">
    <property type="entry name" value="NagB/RpiA/CoA transferase-like"/>
    <property type="match status" value="1"/>
</dbReference>
<dbReference type="STRING" id="646529.Desaci_4512"/>
<evidence type="ECO:0000256" key="6">
    <source>
        <dbReference type="ARBA" id="ARBA00023004"/>
    </source>
</evidence>
<evidence type="ECO:0000256" key="3">
    <source>
        <dbReference type="ARBA" id="ARBA00022723"/>
    </source>
</evidence>
<dbReference type="Pfam" id="PF02589">
    <property type="entry name" value="LUD_dom"/>
    <property type="match status" value="1"/>
</dbReference>
<dbReference type="PROSITE" id="PS51379">
    <property type="entry name" value="4FE4S_FER_2"/>
    <property type="match status" value="1"/>
</dbReference>
<dbReference type="PANTHER" id="PTHR47153">
    <property type="entry name" value="LACTATE UTILIZATION PROTEIN B"/>
    <property type="match status" value="1"/>
</dbReference>
<dbReference type="GO" id="GO:0051539">
    <property type="term" value="F:4 iron, 4 sulfur cluster binding"/>
    <property type="evidence" value="ECO:0007669"/>
    <property type="project" value="UniProtKB-KW"/>
</dbReference>
<dbReference type="InterPro" id="IPR003741">
    <property type="entry name" value="LUD_dom"/>
</dbReference>
<keyword evidence="4" id="KW-0677">Repeat</keyword>
<keyword evidence="10" id="KW-1185">Reference proteome</keyword>
<dbReference type="Pfam" id="PF02754">
    <property type="entry name" value="CCG"/>
    <property type="match status" value="2"/>
</dbReference>
<evidence type="ECO:0000256" key="1">
    <source>
        <dbReference type="ARBA" id="ARBA00022448"/>
    </source>
</evidence>
<dbReference type="KEGG" id="dai:Desaci_4512"/>
<protein>
    <recommendedName>
        <fullName evidence="8">4Fe-4S ferredoxin-type domain-containing protein</fullName>
    </recommendedName>
</protein>
<dbReference type="Pfam" id="PF13183">
    <property type="entry name" value="Fer4_8"/>
    <property type="match status" value="1"/>
</dbReference>
<dbReference type="InterPro" id="IPR017896">
    <property type="entry name" value="4Fe4S_Fe-S-bd"/>
</dbReference>
<dbReference type="PANTHER" id="PTHR47153:SF2">
    <property type="entry name" value="LACTATE UTILIZATION PROTEIN B"/>
    <property type="match status" value="1"/>
</dbReference>
<evidence type="ECO:0000259" key="8">
    <source>
        <dbReference type="PROSITE" id="PS51379"/>
    </source>
</evidence>
<dbReference type="eggNOG" id="COG0247">
    <property type="taxonomic scope" value="Bacteria"/>
</dbReference>
<proteinExistence type="predicted"/>
<dbReference type="GO" id="GO:0016491">
    <property type="term" value="F:oxidoreductase activity"/>
    <property type="evidence" value="ECO:0007669"/>
    <property type="project" value="UniProtKB-ARBA"/>
</dbReference>
<organism evidence="9 10">
    <name type="scientific">Desulfosporosinus acidiphilus (strain DSM 22704 / JCM 16185 / SJ4)</name>
    <dbReference type="NCBI Taxonomy" id="646529"/>
    <lineage>
        <taxon>Bacteria</taxon>
        <taxon>Bacillati</taxon>
        <taxon>Bacillota</taxon>
        <taxon>Clostridia</taxon>
        <taxon>Eubacteriales</taxon>
        <taxon>Desulfitobacteriaceae</taxon>
        <taxon>Desulfosporosinus</taxon>
    </lineage>
</organism>
<dbReference type="OrthoDB" id="5241828at2"/>
<dbReference type="AlphaFoldDB" id="I4DC29"/>
<sequence length="754" mass="82094">MANKELDMRVRSGLDDKEAALGRERALGFIRGGMRKMVPRYPELSNRLRGIKSNSIENLESLLEQATSVLTQKGVKVFRAKTPEEALRHVAEIVGQGLVVKSKSNAAKEIDLVQTLQNQGAKVVETDLGDRIVQLAGSHASHSLAPAIHMTVNRVAEIFSNDLGRTFPADEEVLVEAARVSLRNYLLTADVGLSGANAIAADTGSIIVMENEGNIRAVTSLPRVHIAIAGIEKIVPTLEDALTVVRAASVFGVGQDFGTYASVISGPSRTFDLDGEEFLTGLGPEEVHVVLLEHGRWEAKERGFAETLYCINCGSCLNFCPIYREVGEQYGDKYLGGRGIITAAIQKGLKTADVSGLSLCLNCKNCTEACPSQISTPEMLNRLRAQSFMENGIAPLWNTAFKVMSKQARLHWYANLGSKFQSLVFSREGDGQKTRFPMVGLPYRRVLPTLAAKSFYDLWPAVVTPETSERLWLQDNNRLKGQQGKDNLSKPPVKPTAANKRVTFFTGCMINYAFTHIGDAVLAVLGKHGFTVDIPRGQGCCGLPIYINGDVEKAREAAKANIKSLLDCPGEKIVVACATCGSHLSHSMIDLFSEGDPWRAKAELVAAKVEDISQFLNQSASQAEGLDLSSQGNKPISLSLTYHDPCHLNRGQGVKQAPRDILQRIAGIELTEMADADTCCGFGGTCSFKQYEISERVRKRKLNSIRETKAQAVAAGCPGCLLHIQDGLKQEGMSVKAYHPVELLAMSYGWKGRE</sequence>
<dbReference type="Gene3D" id="1.10.1060.10">
    <property type="entry name" value="Alpha-helical ferredoxin"/>
    <property type="match status" value="1"/>
</dbReference>
<dbReference type="EMBL" id="CP003639">
    <property type="protein sequence ID" value="AFM43353.1"/>
    <property type="molecule type" value="Genomic_DNA"/>
</dbReference>
<evidence type="ECO:0000313" key="9">
    <source>
        <dbReference type="EMBL" id="AFM43353.1"/>
    </source>
</evidence>
<dbReference type="RefSeq" id="WP_014829336.1">
    <property type="nucleotide sequence ID" value="NC_018068.1"/>
</dbReference>
<dbReference type="InterPro" id="IPR009051">
    <property type="entry name" value="Helical_ferredxn"/>
</dbReference>
<keyword evidence="1" id="KW-0813">Transport</keyword>
<dbReference type="GO" id="GO:0046872">
    <property type="term" value="F:metal ion binding"/>
    <property type="evidence" value="ECO:0007669"/>
    <property type="project" value="UniProtKB-KW"/>
</dbReference>
<evidence type="ECO:0000256" key="5">
    <source>
        <dbReference type="ARBA" id="ARBA00022982"/>
    </source>
</evidence>
<dbReference type="Proteomes" id="UP000002892">
    <property type="component" value="Chromosome"/>
</dbReference>
<dbReference type="SUPFAM" id="SSF100950">
    <property type="entry name" value="NagB/RpiA/CoA transferase-like"/>
    <property type="match status" value="1"/>
</dbReference>
<keyword evidence="3" id="KW-0479">Metal-binding</keyword>